<dbReference type="AlphaFoldDB" id="A0A644Y2Y3"/>
<evidence type="ECO:0000313" key="1">
    <source>
        <dbReference type="EMBL" id="MPM22900.1"/>
    </source>
</evidence>
<accession>A0A644Y2Y3</accession>
<sequence>MQKISYIAKTATLALALLTASANYAQTTDALGTYTPYSIFGIGDIAKQGTALNRGMGGIGVGLSTNKFINHLNPASIVNRDTLSFMLDFGVEQKNIYNSNGNLNSAYNVFNMHNLIITAPIMKKSALIMGITQFSDVGYKFEKTETDPIIVSQMGDVKYQIYGTGGISKAFIGGAYGILPGLSLGLEGVYYFGTIDRNSAVIFNSSSDYRNIVTGFDYVVGAFSGKLGVQYSKTFENSLSLTAGATYSLKTKLKGDMTRFSMSESVSGVIDTMTFVVNKDTKLDIPAELAFGFTLSKNDKWLIGADYIRQDWSKSNFASNSSIAFKPVVSNSYRIGGEYTPNRFDIRYFLKRCTYRAGLYYENTYMNVAGKQINSMGITLGMSLPIYQLNNAIGVAVDFGQRGSLKNNLVRERYVNFVINIHLHDIWFQKFRYD</sequence>
<evidence type="ECO:0008006" key="2">
    <source>
        <dbReference type="Google" id="ProtNLM"/>
    </source>
</evidence>
<protein>
    <recommendedName>
        <fullName evidence="2">Outer membrane protein transport protein (OMPP1/FadL/TodX)</fullName>
    </recommendedName>
</protein>
<gene>
    <name evidence="1" type="ORF">SDC9_69360</name>
</gene>
<proteinExistence type="predicted"/>
<dbReference type="EMBL" id="VSSQ01003911">
    <property type="protein sequence ID" value="MPM22900.1"/>
    <property type="molecule type" value="Genomic_DNA"/>
</dbReference>
<organism evidence="1">
    <name type="scientific">bioreactor metagenome</name>
    <dbReference type="NCBI Taxonomy" id="1076179"/>
    <lineage>
        <taxon>unclassified sequences</taxon>
        <taxon>metagenomes</taxon>
        <taxon>ecological metagenomes</taxon>
    </lineage>
</organism>
<comment type="caution">
    <text evidence="1">The sequence shown here is derived from an EMBL/GenBank/DDBJ whole genome shotgun (WGS) entry which is preliminary data.</text>
</comment>
<reference evidence="1" key="1">
    <citation type="submission" date="2019-08" db="EMBL/GenBank/DDBJ databases">
        <authorList>
            <person name="Kucharzyk K."/>
            <person name="Murdoch R.W."/>
            <person name="Higgins S."/>
            <person name="Loffler F."/>
        </authorList>
    </citation>
    <scope>NUCLEOTIDE SEQUENCE</scope>
</reference>
<name>A0A644Y2Y3_9ZZZZ</name>
<dbReference type="Gene3D" id="2.40.160.60">
    <property type="entry name" value="Outer membrane protein transport protein (OMPP1/FadL/TodX)"/>
    <property type="match status" value="1"/>
</dbReference>
<dbReference type="SUPFAM" id="SSF56935">
    <property type="entry name" value="Porins"/>
    <property type="match status" value="1"/>
</dbReference>